<evidence type="ECO:0000256" key="6">
    <source>
        <dbReference type="SAM" id="SignalP"/>
    </source>
</evidence>
<dbReference type="AlphaFoldDB" id="A0A0M6XPL1"/>
<dbReference type="GO" id="GO:0008381">
    <property type="term" value="F:mechanosensitive monoatomic ion channel activity"/>
    <property type="evidence" value="ECO:0007669"/>
    <property type="project" value="UniProtKB-ARBA"/>
</dbReference>
<dbReference type="GO" id="GO:0016020">
    <property type="term" value="C:membrane"/>
    <property type="evidence" value="ECO:0007669"/>
    <property type="project" value="UniProtKB-SubCell"/>
</dbReference>
<gene>
    <name evidence="8" type="primary">kefA_3</name>
    <name evidence="8" type="ORF">JAN5088_01856</name>
</gene>
<sequence length="553" mass="60470">MSRILPILFAVLAALLTLPALAQDSVFEIPELNAGLGPVPDRIDLRTPRSAMASFLRAARDGDWDAAAHVLDLAETPPERQPVEGPVLARQLFDVIDRKAVLDWGILIDRPDALQTRGGENAPQAGEPRRSLLLRDLPLDLVPAAIRLNRVQPADAEDAVWIFPSETVRDVPALHRAYGPSRFEMMLPEMLRTDAFGGLMWWELIGMPLLLAGAIAIGWVVHRILRRLWRRADGRVATGILRALSTPLIIASVTTLVWWVTGRVFVFSGRIDVFLAPAVAIGFVTAILLFIVNGVEVLLDNLIAPGEDVDLTRAEQTEARILATRLNAAKRVLVVVVFVIGTVIVLTSANLFQDIGLSLLASAGALTLVLGFAARSILGNVLASLQIALNQSARVGDRVVYKDELCHVERIHMTFVQLRNWDGTRLVVPVEEFVSETFSNWSLQEPAMLRVLELRLDPAADVEALRQAFHEALSEVADTDLGEELGDLDGASVNVSGQDVFGMEVWFSLPCTDPNTSWEVACAVRERLLARAARIEQDTGKPVFPRNVAAGAT</sequence>
<keyword evidence="6" id="KW-0732">Signal</keyword>
<feature type="transmembrane region" description="Helical" evidence="5">
    <location>
        <begin position="332"/>
        <end position="349"/>
    </location>
</feature>
<reference evidence="8 9" key="1">
    <citation type="submission" date="2015-07" db="EMBL/GenBank/DDBJ databases">
        <authorList>
            <person name="Noorani M."/>
        </authorList>
    </citation>
    <scope>NUCLEOTIDE SEQUENCE [LARGE SCALE GENOMIC DNA]</scope>
    <source>
        <strain evidence="8 9">CECT 5088</strain>
    </source>
</reference>
<evidence type="ECO:0000256" key="3">
    <source>
        <dbReference type="ARBA" id="ARBA00022989"/>
    </source>
</evidence>
<keyword evidence="3 5" id="KW-1133">Transmembrane helix</keyword>
<comment type="subcellular location">
    <subcellularLocation>
        <location evidence="1">Membrane</location>
    </subcellularLocation>
</comment>
<dbReference type="Proteomes" id="UP000048908">
    <property type="component" value="Unassembled WGS sequence"/>
</dbReference>
<dbReference type="PANTHER" id="PTHR30566">
    <property type="entry name" value="YNAI-RELATED MECHANOSENSITIVE ION CHANNEL"/>
    <property type="match status" value="1"/>
</dbReference>
<keyword evidence="2 5" id="KW-0812">Transmembrane</keyword>
<dbReference type="Gene3D" id="2.30.30.60">
    <property type="match status" value="1"/>
</dbReference>
<feature type="chain" id="PRO_5005807319" evidence="6">
    <location>
        <begin position="23"/>
        <end position="553"/>
    </location>
</feature>
<dbReference type="STRING" id="282197.SAMN04488517_11345"/>
<accession>A0A0M6XPL1</accession>
<dbReference type="Pfam" id="PF00924">
    <property type="entry name" value="MS_channel_2nd"/>
    <property type="match status" value="1"/>
</dbReference>
<dbReference type="OrthoDB" id="9792218at2"/>
<evidence type="ECO:0000259" key="7">
    <source>
        <dbReference type="Pfam" id="PF00924"/>
    </source>
</evidence>
<feature type="transmembrane region" description="Helical" evidence="5">
    <location>
        <begin position="355"/>
        <end position="374"/>
    </location>
</feature>
<dbReference type="InterPro" id="IPR006685">
    <property type="entry name" value="MscS_channel_2nd"/>
</dbReference>
<feature type="transmembrane region" description="Helical" evidence="5">
    <location>
        <begin position="199"/>
        <end position="221"/>
    </location>
</feature>
<evidence type="ECO:0000256" key="5">
    <source>
        <dbReference type="SAM" id="Phobius"/>
    </source>
</evidence>
<dbReference type="InterPro" id="IPR023408">
    <property type="entry name" value="MscS_beta-dom_sf"/>
</dbReference>
<feature type="domain" description="Mechanosensitive ion channel MscS" evidence="7">
    <location>
        <begin position="377"/>
        <end position="442"/>
    </location>
</feature>
<feature type="signal peptide" evidence="6">
    <location>
        <begin position="1"/>
        <end position="22"/>
    </location>
</feature>
<name>A0A0M6XPL1_9RHOB</name>
<organism evidence="8 9">
    <name type="scientific">Jannaschia rubra</name>
    <dbReference type="NCBI Taxonomy" id="282197"/>
    <lineage>
        <taxon>Bacteria</taxon>
        <taxon>Pseudomonadati</taxon>
        <taxon>Pseudomonadota</taxon>
        <taxon>Alphaproteobacteria</taxon>
        <taxon>Rhodobacterales</taxon>
        <taxon>Roseobacteraceae</taxon>
        <taxon>Jannaschia</taxon>
    </lineage>
</organism>
<evidence type="ECO:0000313" key="8">
    <source>
        <dbReference type="EMBL" id="CTQ33080.1"/>
    </source>
</evidence>
<feature type="transmembrane region" description="Helical" evidence="5">
    <location>
        <begin position="273"/>
        <end position="292"/>
    </location>
</feature>
<dbReference type="InterPro" id="IPR010920">
    <property type="entry name" value="LSM_dom_sf"/>
</dbReference>
<dbReference type="RefSeq" id="WP_055682528.1">
    <property type="nucleotide sequence ID" value="NZ_CXPG01000017.1"/>
</dbReference>
<dbReference type="Gene3D" id="1.10.287.1260">
    <property type="match status" value="1"/>
</dbReference>
<dbReference type="EMBL" id="CXPG01000017">
    <property type="protein sequence ID" value="CTQ33080.1"/>
    <property type="molecule type" value="Genomic_DNA"/>
</dbReference>
<evidence type="ECO:0000256" key="4">
    <source>
        <dbReference type="ARBA" id="ARBA00023136"/>
    </source>
</evidence>
<evidence type="ECO:0000256" key="1">
    <source>
        <dbReference type="ARBA" id="ARBA00004370"/>
    </source>
</evidence>
<protein>
    <submittedName>
        <fullName evidence="8">Potassium efflux system KefA</fullName>
    </submittedName>
</protein>
<feature type="transmembrane region" description="Helical" evidence="5">
    <location>
        <begin position="241"/>
        <end position="261"/>
    </location>
</feature>
<evidence type="ECO:0000256" key="2">
    <source>
        <dbReference type="ARBA" id="ARBA00022692"/>
    </source>
</evidence>
<keyword evidence="9" id="KW-1185">Reference proteome</keyword>
<evidence type="ECO:0000313" key="9">
    <source>
        <dbReference type="Proteomes" id="UP000048908"/>
    </source>
</evidence>
<proteinExistence type="predicted"/>
<dbReference type="PANTHER" id="PTHR30566:SF25">
    <property type="entry name" value="INNER MEMBRANE PROTEIN"/>
    <property type="match status" value="1"/>
</dbReference>
<dbReference type="SUPFAM" id="SSF50182">
    <property type="entry name" value="Sm-like ribonucleoproteins"/>
    <property type="match status" value="1"/>
</dbReference>
<keyword evidence="4 5" id="KW-0472">Membrane</keyword>